<evidence type="ECO:0000313" key="4">
    <source>
        <dbReference type="Ensembl" id="ENSORLP00020013221.1"/>
    </source>
</evidence>
<feature type="domain" description="F-BAR" evidence="3">
    <location>
        <begin position="169"/>
        <end position="382"/>
    </location>
</feature>
<dbReference type="Pfam" id="PF16623">
    <property type="entry name" value="WW_FCH_linker"/>
    <property type="match status" value="1"/>
</dbReference>
<protein>
    <submittedName>
        <fullName evidence="4">Growth arrest-specific 7a</fullName>
    </submittedName>
</protein>
<reference evidence="4" key="4">
    <citation type="submission" date="2025-09" db="UniProtKB">
        <authorList>
            <consortium name="Ensembl"/>
        </authorList>
    </citation>
    <scope>IDENTIFICATION</scope>
    <source>
        <strain evidence="4">HNI</strain>
    </source>
</reference>
<evidence type="ECO:0000313" key="5">
    <source>
        <dbReference type="Proteomes" id="UP000265180"/>
    </source>
</evidence>
<dbReference type="InterPro" id="IPR027267">
    <property type="entry name" value="AH/BAR_dom_sf"/>
</dbReference>
<keyword evidence="1" id="KW-0175">Coiled coil</keyword>
<reference evidence="4" key="3">
    <citation type="submission" date="2025-08" db="UniProtKB">
        <authorList>
            <consortium name="Ensembl"/>
        </authorList>
    </citation>
    <scope>IDENTIFICATION</scope>
    <source>
        <strain evidence="4">HNI</strain>
    </source>
</reference>
<name>A0A3P9KXZ1_ORYLA</name>
<dbReference type="PANTHER" id="PTHR23065">
    <property type="entry name" value="PROLINE-SERINE-THREONINE PHOSPHATASE INTERACTING PROTEIN 1"/>
    <property type="match status" value="1"/>
</dbReference>
<sequence length="402" mass="46433">MMMEASFDTEESFDDPSCLASQPPGSVSPARRQIKEVKETKATINCVTFPLPGEGPEQQLLKPDEWSYCDYFWADKKDPQGATSLPGFEVLLQKQLKGKQMQKEMSEFIHERANRALNSHPAQNRGKINRKIFRTSLLFTKAGFQAELTFSFCGPSQTPDLLQLRGSLRTKIEEEYAKNLSKLSLSPLAAQEEGTLGEAWTQLKKSLHDEAEVHLKFANKLHTEVEKPLLTFRGDHFKKDLKKYDHHMADLRKQLASRFASVEKARKALADRQKDLEVKTQQLEVKLSNKTEEDIKKARRKSTQAGDDLMRCVDLYNQTQSKWFEEMVTASMELEKLEVERIEWIQQHLRQYTTLRHETDMFNQSTVEPVDQLLQNVDPSKDRELWVKENKTGEVRPVDMDI</sequence>
<feature type="region of interest" description="Disordered" evidence="2">
    <location>
        <begin position="1"/>
        <end position="30"/>
    </location>
</feature>
<dbReference type="FunFam" id="1.20.1270.60:FF:000024">
    <property type="entry name" value="growth arrest-specific protein 7 isoform X2"/>
    <property type="match status" value="1"/>
</dbReference>
<dbReference type="PANTHER" id="PTHR23065:SF57">
    <property type="entry name" value="GROWTH ARREST-SPECIFIC PROTEIN 7"/>
    <property type="match status" value="1"/>
</dbReference>
<evidence type="ECO:0000256" key="1">
    <source>
        <dbReference type="PROSITE-ProRule" id="PRU01077"/>
    </source>
</evidence>
<dbReference type="InterPro" id="IPR001060">
    <property type="entry name" value="FCH_dom"/>
</dbReference>
<proteinExistence type="predicted"/>
<dbReference type="Pfam" id="PF00611">
    <property type="entry name" value="FCH"/>
    <property type="match status" value="1"/>
</dbReference>
<evidence type="ECO:0000259" key="3">
    <source>
        <dbReference type="PROSITE" id="PS51741"/>
    </source>
</evidence>
<dbReference type="Proteomes" id="UP000265180">
    <property type="component" value="Chromosome 8"/>
</dbReference>
<organism evidence="4 5">
    <name type="scientific">Oryzias latipes</name>
    <name type="common">Japanese rice fish</name>
    <name type="synonym">Japanese killifish</name>
    <dbReference type="NCBI Taxonomy" id="8090"/>
    <lineage>
        <taxon>Eukaryota</taxon>
        <taxon>Metazoa</taxon>
        <taxon>Chordata</taxon>
        <taxon>Craniata</taxon>
        <taxon>Vertebrata</taxon>
        <taxon>Euteleostomi</taxon>
        <taxon>Actinopterygii</taxon>
        <taxon>Neopterygii</taxon>
        <taxon>Teleostei</taxon>
        <taxon>Neoteleostei</taxon>
        <taxon>Acanthomorphata</taxon>
        <taxon>Ovalentaria</taxon>
        <taxon>Atherinomorphae</taxon>
        <taxon>Beloniformes</taxon>
        <taxon>Adrianichthyidae</taxon>
        <taxon>Oryziinae</taxon>
        <taxon>Oryzias</taxon>
    </lineage>
</organism>
<dbReference type="InterPro" id="IPR031160">
    <property type="entry name" value="F_BAR_dom"/>
</dbReference>
<reference key="1">
    <citation type="journal article" date="2007" name="Nature">
        <title>The medaka draft genome and insights into vertebrate genome evolution.</title>
        <authorList>
            <person name="Kasahara M."/>
            <person name="Naruse K."/>
            <person name="Sasaki S."/>
            <person name="Nakatani Y."/>
            <person name="Qu W."/>
            <person name="Ahsan B."/>
            <person name="Yamada T."/>
            <person name="Nagayasu Y."/>
            <person name="Doi K."/>
            <person name="Kasai Y."/>
            <person name="Jindo T."/>
            <person name="Kobayashi D."/>
            <person name="Shimada A."/>
            <person name="Toyoda A."/>
            <person name="Kuroki Y."/>
            <person name="Fujiyama A."/>
            <person name="Sasaki T."/>
            <person name="Shimizu A."/>
            <person name="Asakawa S."/>
            <person name="Shimizu N."/>
            <person name="Hashimoto S."/>
            <person name="Yang J."/>
            <person name="Lee Y."/>
            <person name="Matsushima K."/>
            <person name="Sugano S."/>
            <person name="Sakaizumi M."/>
            <person name="Narita T."/>
            <person name="Ohishi K."/>
            <person name="Haga S."/>
            <person name="Ohta F."/>
            <person name="Nomoto H."/>
            <person name="Nogata K."/>
            <person name="Morishita T."/>
            <person name="Endo T."/>
            <person name="Shin-I T."/>
            <person name="Takeda H."/>
            <person name="Morishita S."/>
            <person name="Kohara Y."/>
        </authorList>
    </citation>
    <scope>NUCLEOTIDE SEQUENCE [LARGE SCALE GENOMIC DNA]</scope>
    <source>
        <strain>Hd-rR</strain>
    </source>
</reference>
<dbReference type="AlphaFoldDB" id="A0A3P9KXZ1"/>
<dbReference type="Gene3D" id="1.20.1270.60">
    <property type="entry name" value="Arfaptin homology (AH) domain/BAR domain"/>
    <property type="match status" value="2"/>
</dbReference>
<dbReference type="Ensembl" id="ENSORLT00020032542.1">
    <property type="protein sequence ID" value="ENSORLP00020013221.1"/>
    <property type="gene ID" value="ENSORLG00020014191.1"/>
</dbReference>
<dbReference type="SUPFAM" id="SSF103657">
    <property type="entry name" value="BAR/IMD domain-like"/>
    <property type="match status" value="1"/>
</dbReference>
<accession>A0A3P9KXZ1</accession>
<reference evidence="4 5" key="2">
    <citation type="submission" date="2017-04" db="EMBL/GenBank/DDBJ databases">
        <title>CpG methylation of centromeres and impact of large insertions on vertebrate speciation.</title>
        <authorList>
            <person name="Ichikawa K."/>
            <person name="Yoshimura J."/>
            <person name="Morishita S."/>
        </authorList>
    </citation>
    <scope>NUCLEOTIDE SEQUENCE</scope>
    <source>
        <strain evidence="4 5">HNI</strain>
    </source>
</reference>
<dbReference type="PROSITE" id="PS51741">
    <property type="entry name" value="F_BAR"/>
    <property type="match status" value="1"/>
</dbReference>
<evidence type="ECO:0000256" key="2">
    <source>
        <dbReference type="SAM" id="MobiDB-lite"/>
    </source>
</evidence>